<accession>A0A1Y3U283</accession>
<comment type="similarity">
    <text evidence="1">Belongs to the RutC family.</text>
</comment>
<dbReference type="GO" id="GO:0005829">
    <property type="term" value="C:cytosol"/>
    <property type="evidence" value="ECO:0007669"/>
    <property type="project" value="TreeGrafter"/>
</dbReference>
<dbReference type="InterPro" id="IPR006175">
    <property type="entry name" value="YjgF/YER057c/UK114"/>
</dbReference>
<evidence type="ECO:0000256" key="1">
    <source>
        <dbReference type="ARBA" id="ARBA00010552"/>
    </source>
</evidence>
<proteinExistence type="inferred from homology"/>
<dbReference type="Gene3D" id="3.30.1330.40">
    <property type="entry name" value="RutC-like"/>
    <property type="match status" value="1"/>
</dbReference>
<dbReference type="GO" id="GO:0019239">
    <property type="term" value="F:deaminase activity"/>
    <property type="evidence" value="ECO:0007669"/>
    <property type="project" value="TreeGrafter"/>
</dbReference>
<organism evidence="2 3">
    <name type="scientific">Anaerotignum lactatifermentans</name>
    <dbReference type="NCBI Taxonomy" id="160404"/>
    <lineage>
        <taxon>Bacteria</taxon>
        <taxon>Bacillati</taxon>
        <taxon>Bacillota</taxon>
        <taxon>Clostridia</taxon>
        <taxon>Lachnospirales</taxon>
        <taxon>Anaerotignaceae</taxon>
        <taxon>Anaerotignum</taxon>
    </lineage>
</organism>
<dbReference type="SUPFAM" id="SSF55298">
    <property type="entry name" value="YjgF-like"/>
    <property type="match status" value="1"/>
</dbReference>
<dbReference type="AlphaFoldDB" id="A0A1Y3U283"/>
<dbReference type="CDD" id="cd00448">
    <property type="entry name" value="YjgF_YER057c_UK114_family"/>
    <property type="match status" value="1"/>
</dbReference>
<dbReference type="EMBL" id="NFHM01000021">
    <property type="protein sequence ID" value="OUN41187.1"/>
    <property type="molecule type" value="Genomic_DNA"/>
</dbReference>
<dbReference type="InterPro" id="IPR035959">
    <property type="entry name" value="RutC-like_sf"/>
</dbReference>
<dbReference type="PANTHER" id="PTHR11803">
    <property type="entry name" value="2-IMINOBUTANOATE/2-IMINOPROPANOATE DEAMINASE RIDA"/>
    <property type="match status" value="1"/>
</dbReference>
<name>A0A1Y3U283_9FIRM</name>
<protein>
    <recommendedName>
        <fullName evidence="4">Reactive intermediate/imine deaminase</fullName>
    </recommendedName>
</protein>
<evidence type="ECO:0008006" key="4">
    <source>
        <dbReference type="Google" id="ProtNLM"/>
    </source>
</evidence>
<dbReference type="NCBIfam" id="TIGR00004">
    <property type="entry name" value="Rid family detoxifying hydrolase"/>
    <property type="match status" value="1"/>
</dbReference>
<comment type="caution">
    <text evidence="2">The sequence shown here is derived from an EMBL/GenBank/DDBJ whole genome shotgun (WGS) entry which is preliminary data.</text>
</comment>
<dbReference type="Proteomes" id="UP000195455">
    <property type="component" value="Unassembled WGS sequence"/>
</dbReference>
<reference evidence="3" key="1">
    <citation type="submission" date="2017-04" db="EMBL/GenBank/DDBJ databases">
        <title>Function of individual gut microbiota members based on whole genome sequencing of pure cultures obtained from chicken caecum.</title>
        <authorList>
            <person name="Medvecky M."/>
            <person name="Cejkova D."/>
            <person name="Polansky O."/>
            <person name="Karasova D."/>
            <person name="Kubasova T."/>
            <person name="Cizek A."/>
            <person name="Rychlik I."/>
        </authorList>
    </citation>
    <scope>NUCLEOTIDE SEQUENCE [LARGE SCALE GENOMIC DNA]</scope>
    <source>
        <strain evidence="3">An75</strain>
    </source>
</reference>
<gene>
    <name evidence="2" type="ORF">B5G26_12145</name>
</gene>
<dbReference type="RefSeq" id="WP_022254102.1">
    <property type="nucleotide sequence ID" value="NZ_CAJFIW010000058.1"/>
</dbReference>
<evidence type="ECO:0000313" key="3">
    <source>
        <dbReference type="Proteomes" id="UP000195455"/>
    </source>
</evidence>
<dbReference type="FunFam" id="3.30.1330.40:FF:000001">
    <property type="entry name" value="L-PSP family endoribonuclease"/>
    <property type="match status" value="1"/>
</dbReference>
<dbReference type="PANTHER" id="PTHR11803:SF39">
    <property type="entry name" value="2-IMINOBUTANOATE_2-IMINOPROPANOATE DEAMINASE"/>
    <property type="match status" value="1"/>
</dbReference>
<dbReference type="InterPro" id="IPR006056">
    <property type="entry name" value="RidA"/>
</dbReference>
<sequence>MKEVIFTNKATSPTGPYSQAIKVDKTVYLAGVCGDDPVTGEIMGGGDMKVEAKYAMENLKNTLEAAGGKMTDIVKVKVVFTDLEQAADFNEVYMTYFPDYRPARIAMGVAGLLGGAHLELDAVAILDEE</sequence>
<evidence type="ECO:0000313" key="2">
    <source>
        <dbReference type="EMBL" id="OUN41187.1"/>
    </source>
</evidence>
<dbReference type="Pfam" id="PF01042">
    <property type="entry name" value="Ribonuc_L-PSP"/>
    <property type="match status" value="1"/>
</dbReference>